<dbReference type="InterPro" id="IPR014001">
    <property type="entry name" value="Helicase_ATP-bd"/>
</dbReference>
<dbReference type="SMART" id="SM00487">
    <property type="entry name" value="DEXDc"/>
    <property type="match status" value="1"/>
</dbReference>
<keyword evidence="6" id="KW-0238">DNA-binding</keyword>
<reference evidence="11" key="1">
    <citation type="submission" date="2017-09" db="EMBL/GenBank/DDBJ databases">
        <title>Depth-based differentiation of microbial function through sediment-hosted aquifers and enrichment of novel symbionts in the deep terrestrial subsurface.</title>
        <authorList>
            <person name="Probst A.J."/>
            <person name="Ladd B."/>
            <person name="Jarett J.K."/>
            <person name="Geller-Mcgrath D.E."/>
            <person name="Sieber C.M.K."/>
            <person name="Emerson J.B."/>
            <person name="Anantharaman K."/>
            <person name="Thomas B.C."/>
            <person name="Malmstrom R."/>
            <person name="Stieglmeier M."/>
            <person name="Klingl A."/>
            <person name="Woyke T."/>
            <person name="Ryan C.M."/>
            <person name="Banfield J.F."/>
        </authorList>
    </citation>
    <scope>NUCLEOTIDE SEQUENCE [LARGE SCALE GENOMIC DNA]</scope>
</reference>
<dbReference type="InterPro" id="IPR011545">
    <property type="entry name" value="DEAD/DEAH_box_helicase_dom"/>
</dbReference>
<keyword evidence="5" id="KW-0067">ATP-binding</keyword>
<feature type="domain" description="Helicase ATP-binding" evidence="8">
    <location>
        <begin position="274"/>
        <end position="441"/>
    </location>
</feature>
<dbReference type="InterPro" id="IPR047112">
    <property type="entry name" value="RecG/Mfd"/>
</dbReference>
<keyword evidence="4 10" id="KW-0347">Helicase</keyword>
<dbReference type="NCBIfam" id="NF008168">
    <property type="entry name" value="PRK10917.2-2"/>
    <property type="match status" value="1"/>
</dbReference>
<dbReference type="Pfam" id="PF17191">
    <property type="entry name" value="RecG_wedge"/>
    <property type="match status" value="1"/>
</dbReference>
<dbReference type="Proteomes" id="UP000229749">
    <property type="component" value="Unassembled WGS sequence"/>
</dbReference>
<sequence>MAIHLSTPLEKLVGIGTKTIQDFKHMGLFCVRDLLWHIPFRYDDYSKTKPINQLRHGDQVTIIGTIKSISSRKSKNQRISLTEAFLENETGTLKLVWFNQVYLERRLVPGSKWSFAGTIDRRFKETILLNPIHEHIGLSSQKTGRIFPIYSLSGNLKMFRIREAIEQCRSAIFEWQDWLPEVIQKKEELCAFAQAVFFLHFPKNQQEIYEGRKRLAFDELLLRQLMFAQVRKQQQKKNSVYIPVVKEQLQAFTLQLPFVLTSSQRKAAWEIIQDLAKDEPMNRLLQGDVGSGKTVVAALAASSVLAQGLQVVYLAPTELLAKQQHKVFCDFFTEYTPALFTRSSHKVGGEDVSKHDLLTKIENNEIKCVIGTHALLQESVKFSRLALVIIDEQHRFGVEQRHALLERHNQEMVPHLLSMTATPIPRSLALSCYGDLEISCIKERPKGRKSILTKCLLPNQEESLYKCILEEIKKDHRAYIVCPLIEGEEDETKSVIATMKFLKNGPLKQVRMGILHGRLRSEEKEQVMNDFLKGNIQVLVSTTVIEVGVDVPEATVMAIFGAEHFGLAQLHQLRGRIGRSDKPSFCFLCPKQWSPRIKDRLEMLVVSQDGFFLAEKDLAFRGAGDIFGTVQSGFTQFCFADPFNQVQIEKARFWADWIFEQDSSLTSFPLIKQELLQAFDAIHLE</sequence>
<dbReference type="Gene3D" id="3.40.50.300">
    <property type="entry name" value="P-loop containing nucleotide triphosphate hydrolases"/>
    <property type="match status" value="2"/>
</dbReference>
<dbReference type="GO" id="GO:0003678">
    <property type="term" value="F:DNA helicase activity"/>
    <property type="evidence" value="ECO:0007669"/>
    <property type="project" value="TreeGrafter"/>
</dbReference>
<evidence type="ECO:0000256" key="4">
    <source>
        <dbReference type="ARBA" id="ARBA00022806"/>
    </source>
</evidence>
<dbReference type="AlphaFoldDB" id="A0A2M7XGZ8"/>
<evidence type="ECO:0000313" key="10">
    <source>
        <dbReference type="EMBL" id="PJA47141.1"/>
    </source>
</evidence>
<dbReference type="InterPro" id="IPR001650">
    <property type="entry name" value="Helicase_C-like"/>
</dbReference>
<accession>A0A2M7XGZ8</accession>
<keyword evidence="7" id="KW-0234">DNA repair</keyword>
<dbReference type="PROSITE" id="PS51194">
    <property type="entry name" value="HELICASE_CTER"/>
    <property type="match status" value="1"/>
</dbReference>
<organism evidence="10 11">
    <name type="scientific">Candidatus Uhrbacteria bacterium CG_4_9_14_3_um_filter_36_7</name>
    <dbReference type="NCBI Taxonomy" id="1975033"/>
    <lineage>
        <taxon>Bacteria</taxon>
        <taxon>Candidatus Uhriibacteriota</taxon>
    </lineage>
</organism>
<dbReference type="PANTHER" id="PTHR47964">
    <property type="entry name" value="ATP-DEPENDENT DNA HELICASE HOMOLOG RECG, CHLOROPLASTIC"/>
    <property type="match status" value="1"/>
</dbReference>
<dbReference type="GO" id="GO:0005524">
    <property type="term" value="F:ATP binding"/>
    <property type="evidence" value="ECO:0007669"/>
    <property type="project" value="UniProtKB-KW"/>
</dbReference>
<dbReference type="GO" id="GO:0003677">
    <property type="term" value="F:DNA binding"/>
    <property type="evidence" value="ECO:0007669"/>
    <property type="project" value="UniProtKB-KW"/>
</dbReference>
<keyword evidence="1" id="KW-0547">Nucleotide-binding</keyword>
<name>A0A2M7XGZ8_9BACT</name>
<evidence type="ECO:0000256" key="2">
    <source>
        <dbReference type="ARBA" id="ARBA00022763"/>
    </source>
</evidence>
<keyword evidence="2" id="KW-0227">DNA damage</keyword>
<keyword evidence="3" id="KW-0378">Hydrolase</keyword>
<evidence type="ECO:0000259" key="8">
    <source>
        <dbReference type="PROSITE" id="PS51192"/>
    </source>
</evidence>
<proteinExistence type="predicted"/>
<dbReference type="EMBL" id="PFWS01000047">
    <property type="protein sequence ID" value="PJA47141.1"/>
    <property type="molecule type" value="Genomic_DNA"/>
</dbReference>
<dbReference type="InterPro" id="IPR027417">
    <property type="entry name" value="P-loop_NTPase"/>
</dbReference>
<comment type="caution">
    <text evidence="10">The sequence shown here is derived from an EMBL/GenBank/DDBJ whole genome shotgun (WGS) entry which is preliminary data.</text>
</comment>
<evidence type="ECO:0000256" key="1">
    <source>
        <dbReference type="ARBA" id="ARBA00022741"/>
    </source>
</evidence>
<dbReference type="SUPFAM" id="SSF52540">
    <property type="entry name" value="P-loop containing nucleoside triphosphate hydrolases"/>
    <property type="match status" value="2"/>
</dbReference>
<dbReference type="SMART" id="SM00490">
    <property type="entry name" value="HELICc"/>
    <property type="match status" value="1"/>
</dbReference>
<dbReference type="GO" id="GO:0016787">
    <property type="term" value="F:hydrolase activity"/>
    <property type="evidence" value="ECO:0007669"/>
    <property type="project" value="UniProtKB-KW"/>
</dbReference>
<dbReference type="PANTHER" id="PTHR47964:SF1">
    <property type="entry name" value="ATP-DEPENDENT DNA HELICASE HOMOLOG RECG, CHLOROPLASTIC"/>
    <property type="match status" value="1"/>
</dbReference>
<evidence type="ECO:0000259" key="9">
    <source>
        <dbReference type="PROSITE" id="PS51194"/>
    </source>
</evidence>
<evidence type="ECO:0000313" key="11">
    <source>
        <dbReference type="Proteomes" id="UP000229749"/>
    </source>
</evidence>
<dbReference type="CDD" id="cd04488">
    <property type="entry name" value="RecG_wedge_OBF"/>
    <property type="match status" value="1"/>
</dbReference>
<protein>
    <submittedName>
        <fullName evidence="10">ATP-dependent DNA helicase RecG</fullName>
    </submittedName>
</protein>
<dbReference type="GO" id="GO:0006281">
    <property type="term" value="P:DNA repair"/>
    <property type="evidence" value="ECO:0007669"/>
    <property type="project" value="UniProtKB-KW"/>
</dbReference>
<dbReference type="SUPFAM" id="SSF50249">
    <property type="entry name" value="Nucleic acid-binding proteins"/>
    <property type="match status" value="1"/>
</dbReference>
<evidence type="ECO:0000256" key="7">
    <source>
        <dbReference type="ARBA" id="ARBA00023204"/>
    </source>
</evidence>
<dbReference type="Pfam" id="PF00270">
    <property type="entry name" value="DEAD"/>
    <property type="match status" value="1"/>
</dbReference>
<dbReference type="Pfam" id="PF00271">
    <property type="entry name" value="Helicase_C"/>
    <property type="match status" value="1"/>
</dbReference>
<feature type="domain" description="Helicase C-terminal" evidence="9">
    <location>
        <begin position="460"/>
        <end position="619"/>
    </location>
</feature>
<evidence type="ECO:0000256" key="3">
    <source>
        <dbReference type="ARBA" id="ARBA00022801"/>
    </source>
</evidence>
<evidence type="ECO:0000256" key="5">
    <source>
        <dbReference type="ARBA" id="ARBA00022840"/>
    </source>
</evidence>
<dbReference type="Gene3D" id="2.40.50.140">
    <property type="entry name" value="Nucleic acid-binding proteins"/>
    <property type="match status" value="1"/>
</dbReference>
<dbReference type="InterPro" id="IPR012340">
    <property type="entry name" value="NA-bd_OB-fold"/>
</dbReference>
<dbReference type="InterPro" id="IPR033454">
    <property type="entry name" value="RecG_wedge"/>
</dbReference>
<evidence type="ECO:0000256" key="6">
    <source>
        <dbReference type="ARBA" id="ARBA00023125"/>
    </source>
</evidence>
<dbReference type="PROSITE" id="PS51192">
    <property type="entry name" value="HELICASE_ATP_BIND_1"/>
    <property type="match status" value="1"/>
</dbReference>
<gene>
    <name evidence="10" type="ORF">CO172_03005</name>
</gene>